<keyword evidence="2" id="KW-1185">Reference proteome</keyword>
<name>A0ACC1NQ05_9HYPO</name>
<dbReference type="Proteomes" id="UP001143910">
    <property type="component" value="Unassembled WGS sequence"/>
</dbReference>
<gene>
    <name evidence="1" type="ORF">NQ176_g2366</name>
</gene>
<sequence length="252" mass="27094">MAPTTVLITGAARGLGRALTEAYLSRPNHVVIGSVRDTSVSSAVSLKALKAAEGSRLVLVKITNESETDTTAAVEAIEAAGISSLDVVIANSAIGGSFSRLEGINMKDFRQFFEVNTYSVMRLFTAVYPLLKAAADRNGTPKFVGISTIASRISRVEENVPFLLGAYGASKAAVNYIVRRAHAENDWLQAFLLEPGVIQTEMGNSGCEYFGWPGAPVKVSDSVEGLLKQIDGSSREFTSGKFFDYLGEEQRW</sequence>
<reference evidence="1" key="1">
    <citation type="submission" date="2022-08" db="EMBL/GenBank/DDBJ databases">
        <title>Genome Sequence of Lecanicillium fungicola.</title>
        <authorList>
            <person name="Buettner E."/>
        </authorList>
    </citation>
    <scope>NUCLEOTIDE SEQUENCE</scope>
    <source>
        <strain evidence="1">Babe33</strain>
    </source>
</reference>
<accession>A0ACC1NQ05</accession>
<protein>
    <submittedName>
        <fullName evidence="1">Uncharacterized protein</fullName>
    </submittedName>
</protein>
<organism evidence="1 2">
    <name type="scientific">Zarea fungicola</name>
    <dbReference type="NCBI Taxonomy" id="93591"/>
    <lineage>
        <taxon>Eukaryota</taxon>
        <taxon>Fungi</taxon>
        <taxon>Dikarya</taxon>
        <taxon>Ascomycota</taxon>
        <taxon>Pezizomycotina</taxon>
        <taxon>Sordariomycetes</taxon>
        <taxon>Hypocreomycetidae</taxon>
        <taxon>Hypocreales</taxon>
        <taxon>Cordycipitaceae</taxon>
        <taxon>Zarea</taxon>
    </lineage>
</organism>
<dbReference type="EMBL" id="JANJQO010000166">
    <property type="protein sequence ID" value="KAJ2980888.1"/>
    <property type="molecule type" value="Genomic_DNA"/>
</dbReference>
<comment type="caution">
    <text evidence="1">The sequence shown here is derived from an EMBL/GenBank/DDBJ whole genome shotgun (WGS) entry which is preliminary data.</text>
</comment>
<evidence type="ECO:0000313" key="1">
    <source>
        <dbReference type="EMBL" id="KAJ2980888.1"/>
    </source>
</evidence>
<evidence type="ECO:0000313" key="2">
    <source>
        <dbReference type="Proteomes" id="UP001143910"/>
    </source>
</evidence>
<proteinExistence type="predicted"/>